<dbReference type="PANTHER" id="PTHR30168:SF0">
    <property type="entry name" value="INNER MEMBRANE PROTEIN"/>
    <property type="match status" value="1"/>
</dbReference>
<evidence type="ECO:0000313" key="7">
    <source>
        <dbReference type="EMBL" id="ETK01185.1"/>
    </source>
</evidence>
<evidence type="ECO:0000256" key="1">
    <source>
        <dbReference type="ARBA" id="ARBA00004167"/>
    </source>
</evidence>
<dbReference type="AlphaFoldDB" id="W2C1Z6"/>
<feature type="transmembrane region" description="Helical" evidence="6">
    <location>
        <begin position="25"/>
        <end position="44"/>
    </location>
</feature>
<dbReference type="InterPro" id="IPR007343">
    <property type="entry name" value="Uncharacterised_pept_Zn_put"/>
</dbReference>
<dbReference type="GO" id="GO:0006508">
    <property type="term" value="P:proteolysis"/>
    <property type="evidence" value="ECO:0007669"/>
    <property type="project" value="UniProtKB-KW"/>
</dbReference>
<organism evidence="7 8">
    <name type="scientific">Tannerella sp. oral taxon BU063 isolate Cell 2</name>
    <dbReference type="NCBI Taxonomy" id="1411148"/>
    <lineage>
        <taxon>Bacteria</taxon>
        <taxon>Pseudomonadati</taxon>
        <taxon>Bacteroidota</taxon>
        <taxon>Bacteroidia</taxon>
        <taxon>Bacteroidales</taxon>
        <taxon>Tannerellaceae</taxon>
        <taxon>Tannerella</taxon>
    </lineage>
</organism>
<keyword evidence="7" id="KW-0378">Hydrolase</keyword>
<dbReference type="PATRIC" id="fig|1411148.3.peg.1756"/>
<feature type="compositionally biased region" description="Basic and acidic residues" evidence="5">
    <location>
        <begin position="1"/>
        <end position="17"/>
    </location>
</feature>
<comment type="caution">
    <text evidence="7">The sequence shown here is derived from an EMBL/GenBank/DDBJ whole genome shotgun (WGS) entry which is preliminary data.</text>
</comment>
<name>W2C1Z6_9BACT</name>
<gene>
    <name evidence="7" type="ORF">N425_10815</name>
</gene>
<evidence type="ECO:0000256" key="3">
    <source>
        <dbReference type="ARBA" id="ARBA00022989"/>
    </source>
</evidence>
<dbReference type="Proteomes" id="UP000018837">
    <property type="component" value="Unassembled WGS sequence"/>
</dbReference>
<keyword evidence="4 6" id="KW-0472">Membrane</keyword>
<reference evidence="7 8" key="1">
    <citation type="submission" date="2013-11" db="EMBL/GenBank/DDBJ databases">
        <title>Single cell genomics of uncultured Tannerella BU063 (oral taxon 286).</title>
        <authorList>
            <person name="Beall C.J."/>
            <person name="Campbell A.G."/>
            <person name="Griffen A.L."/>
            <person name="Podar M."/>
            <person name="Leys E.J."/>
        </authorList>
    </citation>
    <scope>NUCLEOTIDE SEQUENCE [LARGE SCALE GENOMIC DNA]</scope>
    <source>
        <strain evidence="7">Cell 2</strain>
    </source>
</reference>
<keyword evidence="7" id="KW-0482">Metalloprotease</keyword>
<keyword evidence="2 6" id="KW-0812">Transmembrane</keyword>
<dbReference type="Pfam" id="PF04228">
    <property type="entry name" value="Zn_peptidase"/>
    <property type="match status" value="1"/>
</dbReference>
<dbReference type="GO" id="GO:0016020">
    <property type="term" value="C:membrane"/>
    <property type="evidence" value="ECO:0007669"/>
    <property type="project" value="UniProtKB-SubCell"/>
</dbReference>
<proteinExistence type="predicted"/>
<evidence type="ECO:0000256" key="5">
    <source>
        <dbReference type="SAM" id="MobiDB-lite"/>
    </source>
</evidence>
<accession>W2C1Z6</accession>
<feature type="region of interest" description="Disordered" evidence="5">
    <location>
        <begin position="1"/>
        <end position="24"/>
    </location>
</feature>
<dbReference type="EMBL" id="AYUF01000489">
    <property type="protein sequence ID" value="ETK01185.1"/>
    <property type="molecule type" value="Genomic_DNA"/>
</dbReference>
<evidence type="ECO:0000313" key="8">
    <source>
        <dbReference type="Proteomes" id="UP000018837"/>
    </source>
</evidence>
<evidence type="ECO:0000256" key="2">
    <source>
        <dbReference type="ARBA" id="ARBA00022692"/>
    </source>
</evidence>
<evidence type="ECO:0000256" key="6">
    <source>
        <dbReference type="SAM" id="Phobius"/>
    </source>
</evidence>
<comment type="subcellular location">
    <subcellularLocation>
        <location evidence="1">Membrane</location>
        <topology evidence="1">Single-pass membrane protein</topology>
    </subcellularLocation>
</comment>
<dbReference type="PANTHER" id="PTHR30168">
    <property type="entry name" value="PUTATIVE MEMBRANE PROTEIN YPFJ"/>
    <property type="match status" value="1"/>
</dbReference>
<keyword evidence="3 6" id="KW-1133">Transmembrane helix</keyword>
<protein>
    <submittedName>
        <fullName evidence="7">Metalloprotease</fullName>
    </submittedName>
</protein>
<keyword evidence="7" id="KW-0645">Protease</keyword>
<evidence type="ECO:0000256" key="4">
    <source>
        <dbReference type="ARBA" id="ARBA00023136"/>
    </source>
</evidence>
<dbReference type="GO" id="GO:0008237">
    <property type="term" value="F:metallopeptidase activity"/>
    <property type="evidence" value="ECO:0007669"/>
    <property type="project" value="UniProtKB-KW"/>
</dbReference>
<sequence>MRLDGRRESTNVEDRRSGGGMSGGGKASLGIGGMIIVALLTWVMGGNPLEVLQGGVGGSEAGDASPQKEYVQSEEEAALFSFTKKVFASTEDVWTELFKAEGLEYTQPKMVIYRNSTRSGCGQASSSTGPFYCPADQTVYIDLSFFDEMERSLGAGGDFAYAYVIAHEVGHHVQYLLGNIERVNRETARLGKKEGNRLSVRLELQADYLAGVWANHENERWKSLQDGDLEEAINAASQVGDDRLQKAAGGSVVPDAFTHGTSAQRMRWLKRGYQSGKLRGGDTFSIPYDEL</sequence>